<comment type="caution">
    <text evidence="1">The sequence shown here is derived from an EMBL/GenBank/DDBJ whole genome shotgun (WGS) entry which is preliminary data.</text>
</comment>
<evidence type="ECO:0000313" key="1">
    <source>
        <dbReference type="EMBL" id="NMJ39614.1"/>
    </source>
</evidence>
<dbReference type="Proteomes" id="UP000548582">
    <property type="component" value="Unassembled WGS sequence"/>
</dbReference>
<evidence type="ECO:0000313" key="2">
    <source>
        <dbReference type="Proteomes" id="UP000548582"/>
    </source>
</evidence>
<dbReference type="AlphaFoldDB" id="A0A848E5C9"/>
<gene>
    <name evidence="1" type="ORF">GWK16_00055</name>
</gene>
<keyword evidence="2" id="KW-1185">Reference proteome</keyword>
<protein>
    <submittedName>
        <fullName evidence="1">Uncharacterized protein</fullName>
    </submittedName>
</protein>
<proteinExistence type="predicted"/>
<accession>A0A848E5C9</accession>
<sequence length="183" mass="20524">MITQQSESIERNFLLLVNETISGMKAQAVGRDGLVEAWLNDGEAFVLVYCAFAFFIAADNHLAPQLSTLNGTLASELTRTITYYADRGHVGKRPFTQDERTSFAQAIYGQVYAGMATYEPVLRQDIRQIDRRQTIVFAETGRHFLSRYITEPPARARVSAHFGAYAEVVDRLLDGVTHCLRTS</sequence>
<dbReference type="RefSeq" id="WP_170051946.1">
    <property type="nucleotide sequence ID" value="NZ_JABBKX010000001.1"/>
</dbReference>
<name>A0A848E5C9_9PROT</name>
<reference evidence="1 2" key="1">
    <citation type="submission" date="2020-03" db="EMBL/GenBank/DDBJ databases">
        <authorList>
            <person name="Sun Q."/>
        </authorList>
    </citation>
    <scope>NUCLEOTIDE SEQUENCE [LARGE SCALE GENOMIC DNA]</scope>
    <source>
        <strain evidence="1 2">JC162</strain>
    </source>
</reference>
<dbReference type="EMBL" id="JABBKX010000001">
    <property type="protein sequence ID" value="NMJ39614.1"/>
    <property type="molecule type" value="Genomic_DNA"/>
</dbReference>
<organism evidence="1 2">
    <name type="scientific">Neoroseomonas marina</name>
    <dbReference type="NCBI Taxonomy" id="1232220"/>
    <lineage>
        <taxon>Bacteria</taxon>
        <taxon>Pseudomonadati</taxon>
        <taxon>Pseudomonadota</taxon>
        <taxon>Alphaproteobacteria</taxon>
        <taxon>Acetobacterales</taxon>
        <taxon>Acetobacteraceae</taxon>
        <taxon>Neoroseomonas</taxon>
    </lineage>
</organism>